<reference evidence="1" key="1">
    <citation type="journal article" date="2021" name="Proc. Natl. Acad. Sci. U.S.A.">
        <title>A Catalog of Tens of Thousands of Viruses from Human Metagenomes Reveals Hidden Associations with Chronic Diseases.</title>
        <authorList>
            <person name="Tisza M.J."/>
            <person name="Buck C.B."/>
        </authorList>
    </citation>
    <scope>NUCLEOTIDE SEQUENCE</scope>
    <source>
        <strain evidence="1">CtmpG14</strain>
    </source>
</reference>
<evidence type="ECO:0000313" key="1">
    <source>
        <dbReference type="EMBL" id="DAE04112.1"/>
    </source>
</evidence>
<dbReference type="EMBL" id="BK015384">
    <property type="protein sequence ID" value="DAE04112.1"/>
    <property type="molecule type" value="Genomic_DNA"/>
</dbReference>
<protein>
    <submittedName>
        <fullName evidence="1">Major tail protein</fullName>
    </submittedName>
</protein>
<proteinExistence type="predicted"/>
<sequence length="343" mass="36578">MASNTKNVKLGVCRVYFGDKEEDLGYTKGGVDVSIATETHEVTVDQLGNTPINEYITARTAEVTVPLAETTLENAVKIMPGAKLLTDAEDTTKRYVEVPTGCGLSLLDFAQRLRLHPIANAEDNREDDFILFRSATPGQMDYSYNVDEERVFSCTFKGYPDEDGKLFALGDVTAMASGEAPKPDEGDKGNFDSAATYDTPVTGVYTGILHDASNTVADNAICTGYSVVAKSNGGNQVKVSISATDVVNHQNGQGKMGHWVGFAIVAPTGVDGFKYAKGADGVLGAVNPLEENVKDTESGFAMYVDHTQNGMADSVIKLQWTKGGADEGAMTYYVIDTSGVTNA</sequence>
<name>A0A8S5PBQ6_9CAUD</name>
<organism evidence="1">
    <name type="scientific">Siphoviridae sp. ctmpG14</name>
    <dbReference type="NCBI Taxonomy" id="2825654"/>
    <lineage>
        <taxon>Viruses</taxon>
        <taxon>Duplodnaviria</taxon>
        <taxon>Heunggongvirae</taxon>
        <taxon>Uroviricota</taxon>
        <taxon>Caudoviricetes</taxon>
    </lineage>
</organism>
<accession>A0A8S5PBQ6</accession>